<proteinExistence type="inferred from homology"/>
<dbReference type="PANTHER" id="PTHR21700">
    <property type="entry name" value="TRANSTHYRETIN-LIKE FAMILY PROTEIN-RELATED"/>
    <property type="match status" value="1"/>
</dbReference>
<name>A0A2A2J654_9BILA</name>
<comment type="subcellular location">
    <subcellularLocation>
        <location evidence="1">Secreted</location>
    </subcellularLocation>
</comment>
<dbReference type="GO" id="GO:0005576">
    <property type="term" value="C:extracellular region"/>
    <property type="evidence" value="ECO:0007669"/>
    <property type="project" value="UniProtKB-SubCell"/>
</dbReference>
<dbReference type="EMBL" id="LIAE01010657">
    <property type="protein sequence ID" value="PAV57161.1"/>
    <property type="molecule type" value="Genomic_DNA"/>
</dbReference>
<keyword evidence="3" id="KW-0964">Secreted</keyword>
<gene>
    <name evidence="6" type="ORF">WR25_26174</name>
</gene>
<evidence type="ECO:0000256" key="1">
    <source>
        <dbReference type="ARBA" id="ARBA00004613"/>
    </source>
</evidence>
<evidence type="ECO:0000313" key="6">
    <source>
        <dbReference type="EMBL" id="PAV57161.1"/>
    </source>
</evidence>
<organism evidence="6 7">
    <name type="scientific">Diploscapter pachys</name>
    <dbReference type="NCBI Taxonomy" id="2018661"/>
    <lineage>
        <taxon>Eukaryota</taxon>
        <taxon>Metazoa</taxon>
        <taxon>Ecdysozoa</taxon>
        <taxon>Nematoda</taxon>
        <taxon>Chromadorea</taxon>
        <taxon>Rhabditida</taxon>
        <taxon>Rhabditina</taxon>
        <taxon>Rhabditomorpha</taxon>
        <taxon>Rhabditoidea</taxon>
        <taxon>Rhabditidae</taxon>
        <taxon>Diploscapter</taxon>
    </lineage>
</organism>
<feature type="signal peptide" evidence="5">
    <location>
        <begin position="1"/>
        <end position="15"/>
    </location>
</feature>
<evidence type="ECO:0000313" key="7">
    <source>
        <dbReference type="Proteomes" id="UP000218231"/>
    </source>
</evidence>
<dbReference type="GO" id="GO:0009986">
    <property type="term" value="C:cell surface"/>
    <property type="evidence" value="ECO:0007669"/>
    <property type="project" value="InterPro"/>
</dbReference>
<evidence type="ECO:0000256" key="4">
    <source>
        <dbReference type="ARBA" id="ARBA00022729"/>
    </source>
</evidence>
<protein>
    <recommendedName>
        <fullName evidence="8">Transthyretin-like family protein</fullName>
    </recommendedName>
</protein>
<dbReference type="InterPro" id="IPR038479">
    <property type="entry name" value="Transthyretin-like_sf"/>
</dbReference>
<accession>A0A2A2J654</accession>
<evidence type="ECO:0000256" key="3">
    <source>
        <dbReference type="ARBA" id="ARBA00022525"/>
    </source>
</evidence>
<dbReference type="Proteomes" id="UP000218231">
    <property type="component" value="Unassembled WGS sequence"/>
</dbReference>
<evidence type="ECO:0000256" key="2">
    <source>
        <dbReference type="ARBA" id="ARBA00010112"/>
    </source>
</evidence>
<dbReference type="STRING" id="2018661.A0A2A2J654"/>
<reference evidence="6 7" key="1">
    <citation type="journal article" date="2017" name="Curr. Biol.">
        <title>Genome architecture and evolution of a unichromosomal asexual nematode.</title>
        <authorList>
            <person name="Fradin H."/>
            <person name="Zegar C."/>
            <person name="Gutwein M."/>
            <person name="Lucas J."/>
            <person name="Kovtun M."/>
            <person name="Corcoran D."/>
            <person name="Baugh L.R."/>
            <person name="Kiontke K."/>
            <person name="Gunsalus K."/>
            <person name="Fitch D.H."/>
            <person name="Piano F."/>
        </authorList>
    </citation>
    <scope>NUCLEOTIDE SEQUENCE [LARGE SCALE GENOMIC DNA]</scope>
    <source>
        <strain evidence="6">PF1309</strain>
    </source>
</reference>
<evidence type="ECO:0000256" key="5">
    <source>
        <dbReference type="SAM" id="SignalP"/>
    </source>
</evidence>
<keyword evidence="4 5" id="KW-0732">Signal</keyword>
<sequence>MRLLILALFVGSASAINIFGRTQSTGIRGKLVCDGKPASGVKVRLMESDNSIGFGVLDTDDVMGSGKTDSDGNYVISGTNKEITGIEPYLAIYHDCNDGIKPCQRTFRIGIPSSYVTSGSTPKKTFDAGQLELSGKYPGEGRSCFH</sequence>
<dbReference type="AlphaFoldDB" id="A0A2A2J654"/>
<feature type="chain" id="PRO_5012584433" description="Transthyretin-like family protein" evidence="5">
    <location>
        <begin position="16"/>
        <end position="146"/>
    </location>
</feature>
<evidence type="ECO:0008006" key="8">
    <source>
        <dbReference type="Google" id="ProtNLM"/>
    </source>
</evidence>
<dbReference type="InterPro" id="IPR001534">
    <property type="entry name" value="Transthyretin-like"/>
</dbReference>
<dbReference type="OrthoDB" id="5837678at2759"/>
<dbReference type="PANTHER" id="PTHR21700:SF16">
    <property type="entry name" value="TRANSTHYRETIN-LIKE PROTEIN 3"/>
    <property type="match status" value="1"/>
</dbReference>
<keyword evidence="7" id="KW-1185">Reference proteome</keyword>
<dbReference type="Pfam" id="PF01060">
    <property type="entry name" value="TTR-52"/>
    <property type="match status" value="1"/>
</dbReference>
<comment type="caution">
    <text evidence="6">The sequence shown here is derived from an EMBL/GenBank/DDBJ whole genome shotgun (WGS) entry which is preliminary data.</text>
</comment>
<comment type="similarity">
    <text evidence="2">Belongs to the nematode transthyretin-like family.</text>
</comment>
<dbReference type="Gene3D" id="2.60.40.3330">
    <property type="match status" value="1"/>
</dbReference>